<dbReference type="RefSeq" id="WP_311796393.1">
    <property type="nucleotide sequence ID" value="NZ_JARQAI010000001.1"/>
</dbReference>
<sequence>MAQGTNTDPNRYTSSPTDLIKHLSGEMVLNYLSLHTIPSEKHLCGTIIFEDDWTFEQGRYLQQATCYYLDYWQGILTYYPVDLNEPTAGEAFYQGKRLAFMNQLLGADPGELQEWHQVFEFNAKRQRFAIIEP</sequence>
<evidence type="ECO:0000313" key="1">
    <source>
        <dbReference type="EMBL" id="MDT2735720.1"/>
    </source>
</evidence>
<gene>
    <name evidence="1" type="ORF">P7H00_01065</name>
</gene>
<dbReference type="Proteomes" id="UP001180842">
    <property type="component" value="Unassembled WGS sequence"/>
</dbReference>
<reference evidence="1" key="1">
    <citation type="submission" date="2023-03" db="EMBL/GenBank/DDBJ databases">
        <authorList>
            <person name="Shen W."/>
            <person name="Cai J."/>
        </authorList>
    </citation>
    <scope>NUCLEOTIDE SEQUENCE</scope>
    <source>
        <strain evidence="1">P69-2</strain>
    </source>
</reference>
<dbReference type="EMBL" id="JARQAI010000001">
    <property type="protein sequence ID" value="MDT2735720.1"/>
    <property type="molecule type" value="Genomic_DNA"/>
</dbReference>
<organism evidence="1 2">
    <name type="scientific">Enterococcus pseudoavium</name>
    <dbReference type="NCBI Taxonomy" id="44007"/>
    <lineage>
        <taxon>Bacteria</taxon>
        <taxon>Bacillati</taxon>
        <taxon>Bacillota</taxon>
        <taxon>Bacilli</taxon>
        <taxon>Lactobacillales</taxon>
        <taxon>Enterococcaceae</taxon>
        <taxon>Enterococcus</taxon>
    </lineage>
</organism>
<protein>
    <submittedName>
        <fullName evidence="1">Uncharacterized protein</fullName>
    </submittedName>
</protein>
<proteinExistence type="predicted"/>
<name>A0AAE4I099_9ENTE</name>
<comment type="caution">
    <text evidence="1">The sequence shown here is derived from an EMBL/GenBank/DDBJ whole genome shotgun (WGS) entry which is preliminary data.</text>
</comment>
<accession>A0AAE4I099</accession>
<evidence type="ECO:0000313" key="2">
    <source>
        <dbReference type="Proteomes" id="UP001180842"/>
    </source>
</evidence>
<dbReference type="AlphaFoldDB" id="A0AAE4I099"/>